<accession>A0A8J4YB81</accession>
<evidence type="ECO:0000313" key="4">
    <source>
        <dbReference type="Proteomes" id="UP000770661"/>
    </source>
</evidence>
<keyword evidence="1" id="KW-0175">Coiled coil</keyword>
<evidence type="ECO:0000256" key="2">
    <source>
        <dbReference type="SAM" id="MobiDB-lite"/>
    </source>
</evidence>
<sequence length="386" mass="42100">MPQPGGTEANLFTYYTCHVPAFEPPRCHYRWVGEADGSAARTGLATTLVLMLVGFLPLSPSQVSNCTNWCCKSRVKKKEHEYKQRRRGTGGGRPITPPKFSQEEELIRSLMIKDLAVSDMKEEFGMEYLDDQESAAVAAPQSSTSGPVTSIFHPASTSHFLPVATTSTQVTSASNTFVPPTSTVTFTLPSPAPIFVPSFTSLSSRPLVSDSVTASLSLATHDPTRVSSPSPLNSTSIDPPFSGSPSPPPTSHSSAFPSSSITPPPPSSRRNSARSAKKRPTVPQCLEVLTERGDHLHRSRQRIQETRLMVEESELEASRLKVKLTRRQLQDQVKLSKLTQKKLEAYTAMANYFSSAQKLLPKIVADNVVEEQALDPLALVVLNIPE</sequence>
<comment type="caution">
    <text evidence="3">The sequence shown here is derived from an EMBL/GenBank/DDBJ whole genome shotgun (WGS) entry which is preliminary data.</text>
</comment>
<feature type="coiled-coil region" evidence="1">
    <location>
        <begin position="296"/>
        <end position="323"/>
    </location>
</feature>
<evidence type="ECO:0000313" key="3">
    <source>
        <dbReference type="EMBL" id="KAG0723952.1"/>
    </source>
</evidence>
<evidence type="ECO:0000256" key="1">
    <source>
        <dbReference type="SAM" id="Coils"/>
    </source>
</evidence>
<dbReference type="AlphaFoldDB" id="A0A8J4YB81"/>
<feature type="compositionally biased region" description="Basic residues" evidence="2">
    <location>
        <begin position="271"/>
        <end position="280"/>
    </location>
</feature>
<feature type="compositionally biased region" description="Low complexity" evidence="2">
    <location>
        <begin position="251"/>
        <end position="261"/>
    </location>
</feature>
<dbReference type="Proteomes" id="UP000770661">
    <property type="component" value="Unassembled WGS sequence"/>
</dbReference>
<feature type="compositionally biased region" description="Polar residues" evidence="2">
    <location>
        <begin position="225"/>
        <end position="237"/>
    </location>
</feature>
<feature type="region of interest" description="Disordered" evidence="2">
    <location>
        <begin position="221"/>
        <end position="284"/>
    </location>
</feature>
<reference evidence="3" key="1">
    <citation type="submission" date="2020-07" db="EMBL/GenBank/DDBJ databases">
        <title>The High-quality genome of the commercially important snow crab, Chionoecetes opilio.</title>
        <authorList>
            <person name="Jeong J.-H."/>
            <person name="Ryu S."/>
        </authorList>
    </citation>
    <scope>NUCLEOTIDE SEQUENCE</scope>
    <source>
        <strain evidence="3">MADBK_172401_WGS</strain>
        <tissue evidence="3">Digestive gland</tissue>
    </source>
</reference>
<gene>
    <name evidence="3" type="ORF">GWK47_041643</name>
</gene>
<name>A0A8J4YB81_CHIOP</name>
<organism evidence="3 4">
    <name type="scientific">Chionoecetes opilio</name>
    <name type="common">Atlantic snow crab</name>
    <name type="synonym">Cancer opilio</name>
    <dbReference type="NCBI Taxonomy" id="41210"/>
    <lineage>
        <taxon>Eukaryota</taxon>
        <taxon>Metazoa</taxon>
        <taxon>Ecdysozoa</taxon>
        <taxon>Arthropoda</taxon>
        <taxon>Crustacea</taxon>
        <taxon>Multicrustacea</taxon>
        <taxon>Malacostraca</taxon>
        <taxon>Eumalacostraca</taxon>
        <taxon>Eucarida</taxon>
        <taxon>Decapoda</taxon>
        <taxon>Pleocyemata</taxon>
        <taxon>Brachyura</taxon>
        <taxon>Eubrachyura</taxon>
        <taxon>Majoidea</taxon>
        <taxon>Majidae</taxon>
        <taxon>Chionoecetes</taxon>
    </lineage>
</organism>
<keyword evidence="4" id="KW-1185">Reference proteome</keyword>
<protein>
    <submittedName>
        <fullName evidence="3">Uncharacterized protein</fullName>
    </submittedName>
</protein>
<dbReference type="EMBL" id="JACEEZ010007576">
    <property type="protein sequence ID" value="KAG0723952.1"/>
    <property type="molecule type" value="Genomic_DNA"/>
</dbReference>
<proteinExistence type="predicted"/>